<reference evidence="1" key="1">
    <citation type="submission" date="2022-12" db="EMBL/GenBank/DDBJ databases">
        <authorList>
            <person name="Brejova B."/>
        </authorList>
    </citation>
    <scope>NUCLEOTIDE SEQUENCE</scope>
</reference>
<dbReference type="OrthoDB" id="4023279at2759"/>
<comment type="caution">
    <text evidence="1">The sequence shown here is derived from an EMBL/GenBank/DDBJ whole genome shotgun (WGS) entry which is preliminary data.</text>
</comment>
<gene>
    <name evidence="1" type="ORF">CANVERA_P0369</name>
</gene>
<sequence>MSDNSIPLNNYQYLLKTENLEPLKDYVIQLTKQISENQQKLNELVYTIDEKLRYPIYLPSKEQSKDTDEVRYILTQKYDLPEPKKDRKETLKLDIAYLKNLLVGKKKKNQELLSIVHDYEEFIASVIPSLIESLKDLDSSNDDVLSEIHTKKNELVDDLYSKYVKNVEKIDLVASVVNKFLKLVDDNDDSRVIEGQLMSLNRLKDKLQNGPI</sequence>
<accession>A0A9W4XJD8</accession>
<dbReference type="EMBL" id="CANTUO010000001">
    <property type="protein sequence ID" value="CAI5755853.1"/>
    <property type="molecule type" value="Genomic_DNA"/>
</dbReference>
<dbReference type="Proteomes" id="UP001152885">
    <property type="component" value="Unassembled WGS sequence"/>
</dbReference>
<dbReference type="AlphaFoldDB" id="A0A9W4XJD8"/>
<name>A0A9W4XJD8_9ASCO</name>
<evidence type="ECO:0000313" key="1">
    <source>
        <dbReference type="EMBL" id="CAI5755853.1"/>
    </source>
</evidence>
<evidence type="ECO:0000313" key="2">
    <source>
        <dbReference type="Proteomes" id="UP001152885"/>
    </source>
</evidence>
<organism evidence="1 2">
    <name type="scientific">Candida verbasci</name>
    <dbReference type="NCBI Taxonomy" id="1227364"/>
    <lineage>
        <taxon>Eukaryota</taxon>
        <taxon>Fungi</taxon>
        <taxon>Dikarya</taxon>
        <taxon>Ascomycota</taxon>
        <taxon>Saccharomycotina</taxon>
        <taxon>Pichiomycetes</taxon>
        <taxon>Debaryomycetaceae</taxon>
        <taxon>Candida/Lodderomyces clade</taxon>
        <taxon>Candida</taxon>
    </lineage>
</organism>
<keyword evidence="2" id="KW-1185">Reference proteome</keyword>
<protein>
    <submittedName>
        <fullName evidence="1">Uncharacterized protein</fullName>
    </submittedName>
</protein>
<proteinExistence type="predicted"/>